<keyword evidence="2" id="KW-0472">Membrane</keyword>
<comment type="caution">
    <text evidence="3">The sequence shown here is derived from an EMBL/GenBank/DDBJ whole genome shotgun (WGS) entry which is preliminary data.</text>
</comment>
<organism evidence="3 4">
    <name type="scientific">Fasciola hepatica</name>
    <name type="common">Liver fluke</name>
    <dbReference type="NCBI Taxonomy" id="6192"/>
    <lineage>
        <taxon>Eukaryota</taxon>
        <taxon>Metazoa</taxon>
        <taxon>Spiralia</taxon>
        <taxon>Lophotrochozoa</taxon>
        <taxon>Platyhelminthes</taxon>
        <taxon>Trematoda</taxon>
        <taxon>Digenea</taxon>
        <taxon>Plagiorchiida</taxon>
        <taxon>Echinostomata</taxon>
        <taxon>Echinostomatoidea</taxon>
        <taxon>Fasciolidae</taxon>
        <taxon>Fasciola</taxon>
    </lineage>
</organism>
<sequence>MDGSSSESSLEHRSFKSVINLYEANPQSDFEREAKDVILTRVIPTRNKRKSEFGENEPEGNESNFIPKRTSESTNSNMECIRSGSPAWCSYHKEKISALEPLQDATPSQHPSKTYNFTDRLHSTRSQKQVTLPLLEINLPRYAPTPLRTGSPIPKEIREKLLPICVLDSTTPTTANQRADNESVTRFPDQLNPNPKQLIKATMHVPTNPSSDPASWNVQAIDSGISNTSPETHSLSEPGLMERSTRESLIKKSIRWVPELDVPVSEHHRLSFPNRSVWSSEKYPPTDHCVRLHTGQLGQFASITSNPNWSSGSSSPLEVLDMRPPFESESESTDSSGSGSELACGVFGDSSNRIMMESNRISRLHQFRVAGRRDPRREIITRILILVYGCLLLAVGLVLNNSPEAEHPANNDPRGWFTILLCTGGVLLIVTKQLTSKGISYQSSARSSPETMQTIRMTQSEPNTSALPVTHMEVHSYASTIPCVGELRRMKHLCARVVRSSYRPTVQIPTTITEERDVHTSTMNSSDCRKHSLAAKVSPHWGLETPLFRGIFLGLALLSTAYFCAQISLCIRTLFMDLSISNADMAVELSESRANQTLVKGHEMDTICVASNALSVCLVILQTWVIIFPPNAFSPRFDTLGFWLSTHLFGANLIMFYISHGCPVTNFTEGISPMGRAAQIAAKRLLPFVGQYHMLAAIFYSKYCFRPRAMRQNERKQSYHSSDQYNNKWSRKRVSFNAPFTERKKLFGKHYLSKWRPLLTCFSLILITFVSGFLVVISHFAIKDLIVKLHVHHLLVFSLTAGSISLTLYYLYRQIKQYNNHSTLMHFFPVSLYSPNLTVISYVFVIYTCFVHVRQIMCILFTYTKSESSRYSFAFFLLTHSTLLLDVLCQLSVICSAQLLSSRGVIVTDEDKQTMSNWRSGHVSMFEMVTGLVNICLLFCYATVPADTEIPCANISPCCTTSGNQTNLDITFRNGRGGSVFRLCSIPYTLRIIILLVVFVHPV</sequence>
<feature type="transmembrane region" description="Helical" evidence="2">
    <location>
        <begin position="379"/>
        <end position="399"/>
    </location>
</feature>
<keyword evidence="4" id="KW-1185">Reference proteome</keyword>
<dbReference type="EMBL" id="JXXN02000388">
    <property type="protein sequence ID" value="THD27556.1"/>
    <property type="molecule type" value="Genomic_DNA"/>
</dbReference>
<feature type="compositionally biased region" description="Polar residues" evidence="1">
    <location>
        <begin position="172"/>
        <end position="184"/>
    </location>
</feature>
<gene>
    <name evidence="3" type="ORF">D915_001741</name>
</gene>
<feature type="region of interest" description="Disordered" evidence="1">
    <location>
        <begin position="45"/>
        <end position="78"/>
    </location>
</feature>
<name>A0A4E0RI41_FASHE</name>
<feature type="transmembrane region" description="Helical" evidence="2">
    <location>
        <begin position="873"/>
        <end position="894"/>
    </location>
</feature>
<keyword evidence="2" id="KW-1133">Transmembrane helix</keyword>
<evidence type="ECO:0000256" key="2">
    <source>
        <dbReference type="SAM" id="Phobius"/>
    </source>
</evidence>
<dbReference type="AlphaFoldDB" id="A0A4E0RI41"/>
<feature type="transmembrane region" description="Helical" evidence="2">
    <location>
        <begin position="414"/>
        <end position="431"/>
    </location>
</feature>
<proteinExistence type="predicted"/>
<accession>A0A4E0RI41</accession>
<feature type="transmembrane region" description="Helical" evidence="2">
    <location>
        <begin position="794"/>
        <end position="812"/>
    </location>
</feature>
<feature type="region of interest" description="Disordered" evidence="1">
    <location>
        <begin position="172"/>
        <end position="193"/>
    </location>
</feature>
<feature type="transmembrane region" description="Helical" evidence="2">
    <location>
        <begin position="609"/>
        <end position="628"/>
    </location>
</feature>
<evidence type="ECO:0000313" key="4">
    <source>
        <dbReference type="Proteomes" id="UP000230066"/>
    </source>
</evidence>
<feature type="transmembrane region" description="Helical" evidence="2">
    <location>
        <begin position="833"/>
        <end position="853"/>
    </location>
</feature>
<reference evidence="3" key="1">
    <citation type="submission" date="2019-03" db="EMBL/GenBank/DDBJ databases">
        <title>Improved annotation for the trematode Fasciola hepatica.</title>
        <authorList>
            <person name="Choi Y.-J."/>
            <person name="Martin J."/>
            <person name="Mitreva M."/>
        </authorList>
    </citation>
    <scope>NUCLEOTIDE SEQUENCE [LARGE SCALE GENOMIC DNA]</scope>
</reference>
<feature type="transmembrane region" description="Helical" evidence="2">
    <location>
        <begin position="551"/>
        <end position="575"/>
    </location>
</feature>
<dbReference type="Proteomes" id="UP000230066">
    <property type="component" value="Unassembled WGS sequence"/>
</dbReference>
<protein>
    <submittedName>
        <fullName evidence="3">Uncharacterized protein</fullName>
    </submittedName>
</protein>
<feature type="transmembrane region" description="Helical" evidence="2">
    <location>
        <begin position="980"/>
        <end position="1000"/>
    </location>
</feature>
<feature type="transmembrane region" description="Helical" evidence="2">
    <location>
        <begin position="758"/>
        <end position="782"/>
    </location>
</feature>
<evidence type="ECO:0000256" key="1">
    <source>
        <dbReference type="SAM" id="MobiDB-lite"/>
    </source>
</evidence>
<keyword evidence="2" id="KW-0812">Transmembrane</keyword>
<feature type="transmembrane region" description="Helical" evidence="2">
    <location>
        <begin position="640"/>
        <end position="658"/>
    </location>
</feature>
<evidence type="ECO:0000313" key="3">
    <source>
        <dbReference type="EMBL" id="THD27556.1"/>
    </source>
</evidence>